<evidence type="ECO:0000259" key="1">
    <source>
        <dbReference type="SMART" id="SM00829"/>
    </source>
</evidence>
<gene>
    <name evidence="2" type="ORF">QQX98_003113</name>
</gene>
<dbReference type="Proteomes" id="UP001498476">
    <property type="component" value="Unassembled WGS sequence"/>
</dbReference>
<dbReference type="PANTHER" id="PTHR45033:SF2">
    <property type="entry name" value="ZINC-TYPE ALCOHOL DEHYDROGENASE-LIKE PROTEIN C1773.06C"/>
    <property type="match status" value="1"/>
</dbReference>
<evidence type="ECO:0000313" key="2">
    <source>
        <dbReference type="EMBL" id="KAK7419741.1"/>
    </source>
</evidence>
<dbReference type="SUPFAM" id="SSF50129">
    <property type="entry name" value="GroES-like"/>
    <property type="match status" value="1"/>
</dbReference>
<dbReference type="Pfam" id="PF08240">
    <property type="entry name" value="ADH_N"/>
    <property type="match status" value="1"/>
</dbReference>
<reference evidence="2 3" key="1">
    <citation type="journal article" date="2025" name="Microbiol. Resour. Announc.">
        <title>Draft genome sequences for Neonectria magnoliae and Neonectria punicea, canker pathogens of Liriodendron tulipifera and Acer saccharum in West Virginia.</title>
        <authorList>
            <person name="Petronek H.M."/>
            <person name="Kasson M.T."/>
            <person name="Metheny A.M."/>
            <person name="Stauder C.M."/>
            <person name="Lovett B."/>
            <person name="Lynch S.C."/>
            <person name="Garnas J.R."/>
            <person name="Kasson L.R."/>
            <person name="Stajich J.E."/>
        </authorList>
    </citation>
    <scope>NUCLEOTIDE SEQUENCE [LARGE SCALE GENOMIC DNA]</scope>
    <source>
        <strain evidence="2 3">NRRL 64653</strain>
    </source>
</reference>
<dbReference type="InterPro" id="IPR011032">
    <property type="entry name" value="GroES-like_sf"/>
</dbReference>
<dbReference type="InterPro" id="IPR020843">
    <property type="entry name" value="ER"/>
</dbReference>
<feature type="domain" description="Enoyl reductase (ER)" evidence="1">
    <location>
        <begin position="16"/>
        <end position="349"/>
    </location>
</feature>
<accession>A0ABR1HF85</accession>
<dbReference type="Gene3D" id="3.40.50.720">
    <property type="entry name" value="NAD(P)-binding Rossmann-like Domain"/>
    <property type="match status" value="1"/>
</dbReference>
<organism evidence="2 3">
    <name type="scientific">Neonectria punicea</name>
    <dbReference type="NCBI Taxonomy" id="979145"/>
    <lineage>
        <taxon>Eukaryota</taxon>
        <taxon>Fungi</taxon>
        <taxon>Dikarya</taxon>
        <taxon>Ascomycota</taxon>
        <taxon>Pezizomycotina</taxon>
        <taxon>Sordariomycetes</taxon>
        <taxon>Hypocreomycetidae</taxon>
        <taxon>Hypocreales</taxon>
        <taxon>Nectriaceae</taxon>
        <taxon>Neonectria</taxon>
    </lineage>
</organism>
<comment type="caution">
    <text evidence="2">The sequence shown here is derived from an EMBL/GenBank/DDBJ whole genome shotgun (WGS) entry which is preliminary data.</text>
</comment>
<dbReference type="SUPFAM" id="SSF51735">
    <property type="entry name" value="NAD(P)-binding Rossmann-fold domains"/>
    <property type="match status" value="1"/>
</dbReference>
<dbReference type="InterPro" id="IPR052711">
    <property type="entry name" value="Zinc_ADH-like"/>
</dbReference>
<keyword evidence="3" id="KW-1185">Reference proteome</keyword>
<dbReference type="InterPro" id="IPR013154">
    <property type="entry name" value="ADH-like_N"/>
</dbReference>
<dbReference type="EMBL" id="JAZAVJ010000035">
    <property type="protein sequence ID" value="KAK7419741.1"/>
    <property type="molecule type" value="Genomic_DNA"/>
</dbReference>
<proteinExistence type="predicted"/>
<dbReference type="CDD" id="cd08276">
    <property type="entry name" value="MDR7"/>
    <property type="match status" value="1"/>
</dbReference>
<dbReference type="SMART" id="SM00829">
    <property type="entry name" value="PKS_ER"/>
    <property type="match status" value="1"/>
</dbReference>
<protein>
    <recommendedName>
        <fullName evidence="1">Enoyl reductase (ER) domain-containing protein</fullName>
    </recommendedName>
</protein>
<dbReference type="Gene3D" id="3.90.180.10">
    <property type="entry name" value="Medium-chain alcohol dehydrogenases, catalytic domain"/>
    <property type="match status" value="1"/>
</dbReference>
<dbReference type="PANTHER" id="PTHR45033">
    <property type="match status" value="1"/>
</dbReference>
<sequence length="352" mass="37703">MTPQTQKQWVVGTGQGFERLEFQTDAPVPSVGDQDVLVQIHAVSLNFRDLMIAKGSYPFPLKENLVPLSDGAGVVIAIGPRISRFKVGDRVAGLFHQHHLAGPIDARARNSALGGLFDGVLREYAVFSEEGLVAVPGTLTLQEAASLPCAALTAWSALYGLEGRALKPGDVVLTEGTGGVSTFAVQFARSAGAKVIATTSSSEKAKKLKELGADFVINYRETPAWGGLARRFTPGKEGVSPVVEVGGTASLRQALTALKVDGLVSMVGTVGGYTSQENEPEPSFIETVLRSCTVRGISVGSRLQFEDTNRAIEANDIHPVLDARVFKLEQAREAFQYVWDQKHFGKVIIEIV</sequence>
<evidence type="ECO:0000313" key="3">
    <source>
        <dbReference type="Proteomes" id="UP001498476"/>
    </source>
</evidence>
<dbReference type="Pfam" id="PF00107">
    <property type="entry name" value="ADH_zinc_N"/>
    <property type="match status" value="1"/>
</dbReference>
<name>A0ABR1HF85_9HYPO</name>
<dbReference type="InterPro" id="IPR013149">
    <property type="entry name" value="ADH-like_C"/>
</dbReference>
<dbReference type="InterPro" id="IPR036291">
    <property type="entry name" value="NAD(P)-bd_dom_sf"/>
</dbReference>